<dbReference type="AlphaFoldDB" id="A0A550D0J0"/>
<evidence type="ECO:0000256" key="1">
    <source>
        <dbReference type="SAM" id="MobiDB-lite"/>
    </source>
</evidence>
<accession>A0A550D0J0</accession>
<evidence type="ECO:0000313" key="3">
    <source>
        <dbReference type="Proteomes" id="UP000320762"/>
    </source>
</evidence>
<organism evidence="2 3">
    <name type="scientific">Schizophyllum amplum</name>
    <dbReference type="NCBI Taxonomy" id="97359"/>
    <lineage>
        <taxon>Eukaryota</taxon>
        <taxon>Fungi</taxon>
        <taxon>Dikarya</taxon>
        <taxon>Basidiomycota</taxon>
        <taxon>Agaricomycotina</taxon>
        <taxon>Agaricomycetes</taxon>
        <taxon>Agaricomycetidae</taxon>
        <taxon>Agaricales</taxon>
        <taxon>Schizophyllaceae</taxon>
        <taxon>Schizophyllum</taxon>
    </lineage>
</organism>
<feature type="compositionally biased region" description="Basic and acidic residues" evidence="1">
    <location>
        <begin position="18"/>
        <end position="33"/>
    </location>
</feature>
<keyword evidence="3" id="KW-1185">Reference proteome</keyword>
<proteinExistence type="predicted"/>
<feature type="region of interest" description="Disordered" evidence="1">
    <location>
        <begin position="1"/>
        <end position="40"/>
    </location>
</feature>
<dbReference type="Proteomes" id="UP000320762">
    <property type="component" value="Unassembled WGS sequence"/>
</dbReference>
<reference evidence="2 3" key="1">
    <citation type="journal article" date="2019" name="New Phytol.">
        <title>Comparative genomics reveals unique wood-decay strategies and fruiting body development in the Schizophyllaceae.</title>
        <authorList>
            <person name="Almasi E."/>
            <person name="Sahu N."/>
            <person name="Krizsan K."/>
            <person name="Balint B."/>
            <person name="Kovacs G.M."/>
            <person name="Kiss B."/>
            <person name="Cseklye J."/>
            <person name="Drula E."/>
            <person name="Henrissat B."/>
            <person name="Nagy I."/>
            <person name="Chovatia M."/>
            <person name="Adam C."/>
            <person name="LaButti K."/>
            <person name="Lipzen A."/>
            <person name="Riley R."/>
            <person name="Grigoriev I.V."/>
            <person name="Nagy L.G."/>
        </authorList>
    </citation>
    <scope>NUCLEOTIDE SEQUENCE [LARGE SCALE GENOMIC DNA]</scope>
    <source>
        <strain evidence="2 3">NL-1724</strain>
    </source>
</reference>
<sequence>MLDPPAYGQPRRMGRRAATKDRMLGPRRAEGSEARAACRQWDHREQRVADSFPRSGCL</sequence>
<comment type="caution">
    <text evidence="2">The sequence shown here is derived from an EMBL/GenBank/DDBJ whole genome shotgun (WGS) entry which is preliminary data.</text>
</comment>
<evidence type="ECO:0000313" key="2">
    <source>
        <dbReference type="EMBL" id="TRM70555.1"/>
    </source>
</evidence>
<protein>
    <submittedName>
        <fullName evidence="2">Uncharacterized protein</fullName>
    </submittedName>
</protein>
<dbReference type="EMBL" id="VDMD01000001">
    <property type="protein sequence ID" value="TRM70555.1"/>
    <property type="molecule type" value="Genomic_DNA"/>
</dbReference>
<name>A0A550D0J0_9AGAR</name>
<gene>
    <name evidence="2" type="ORF">BD626DRAFT_477846</name>
</gene>